<name>A0A839SE75_9SPHI</name>
<dbReference type="GO" id="GO:0004252">
    <property type="term" value="F:serine-type endopeptidase activity"/>
    <property type="evidence" value="ECO:0007669"/>
    <property type="project" value="UniProtKB-UniRule"/>
</dbReference>
<evidence type="ECO:0000313" key="10">
    <source>
        <dbReference type="EMBL" id="MBB3054949.1"/>
    </source>
</evidence>
<gene>
    <name evidence="10" type="ORF">FHS11_001366</name>
</gene>
<dbReference type="NCBIfam" id="TIGR04183">
    <property type="entry name" value="Por_Secre_tail"/>
    <property type="match status" value="1"/>
</dbReference>
<proteinExistence type="inferred from homology"/>
<comment type="caution">
    <text evidence="10">The sequence shown here is derived from an EMBL/GenBank/DDBJ whole genome shotgun (WGS) entry which is preliminary data.</text>
</comment>
<evidence type="ECO:0000256" key="2">
    <source>
        <dbReference type="ARBA" id="ARBA00022670"/>
    </source>
</evidence>
<dbReference type="Pfam" id="PF00082">
    <property type="entry name" value="Peptidase_S8"/>
    <property type="match status" value="1"/>
</dbReference>
<dbReference type="InterPro" id="IPR050131">
    <property type="entry name" value="Peptidase_S8_subtilisin-like"/>
</dbReference>
<feature type="domain" description="GEVED" evidence="9">
    <location>
        <begin position="655"/>
        <end position="732"/>
    </location>
</feature>
<dbReference type="InterPro" id="IPR045474">
    <property type="entry name" value="GEVED"/>
</dbReference>
<evidence type="ECO:0000256" key="5">
    <source>
        <dbReference type="PROSITE-ProRule" id="PRU01240"/>
    </source>
</evidence>
<feature type="chain" id="PRO_5032546465" description="C5a peptidase" evidence="6">
    <location>
        <begin position="19"/>
        <end position="1244"/>
    </location>
</feature>
<dbReference type="GO" id="GO:0006508">
    <property type="term" value="P:proteolysis"/>
    <property type="evidence" value="ECO:0007669"/>
    <property type="project" value="UniProtKB-KW"/>
</dbReference>
<dbReference type="InterPro" id="IPR008979">
    <property type="entry name" value="Galactose-bd-like_sf"/>
</dbReference>
<dbReference type="SUPFAM" id="SSF52743">
    <property type="entry name" value="Subtilisin-like"/>
    <property type="match status" value="1"/>
</dbReference>
<organism evidence="10 11">
    <name type="scientific">Mucilaginibacter gotjawali</name>
    <dbReference type="NCBI Taxonomy" id="1550579"/>
    <lineage>
        <taxon>Bacteria</taxon>
        <taxon>Pseudomonadati</taxon>
        <taxon>Bacteroidota</taxon>
        <taxon>Sphingobacteriia</taxon>
        <taxon>Sphingobacteriales</taxon>
        <taxon>Sphingobacteriaceae</taxon>
        <taxon>Mucilaginibacter</taxon>
    </lineage>
</organism>
<dbReference type="OrthoDB" id="9792152at2"/>
<dbReference type="Gene3D" id="2.60.120.380">
    <property type="match status" value="1"/>
</dbReference>
<keyword evidence="11" id="KW-1185">Reference proteome</keyword>
<keyword evidence="4 5" id="KW-0720">Serine protease</keyword>
<dbReference type="AlphaFoldDB" id="A0A839SE75"/>
<dbReference type="InterPro" id="IPR036852">
    <property type="entry name" value="Peptidase_S8/S53_dom_sf"/>
</dbReference>
<feature type="signal peptide" evidence="6">
    <location>
        <begin position="1"/>
        <end position="18"/>
    </location>
</feature>
<evidence type="ECO:0000256" key="3">
    <source>
        <dbReference type="ARBA" id="ARBA00022801"/>
    </source>
</evidence>
<reference evidence="10" key="1">
    <citation type="submission" date="2020-08" db="EMBL/GenBank/DDBJ databases">
        <title>Genomic Encyclopedia of Type Strains, Phase III (KMG-III): the genomes of soil and plant-associated and newly described type strains.</title>
        <authorList>
            <person name="Whitman W."/>
        </authorList>
    </citation>
    <scope>NUCLEOTIDE SEQUENCE [LARGE SCALE GENOMIC DNA]</scope>
    <source>
        <strain evidence="10">CECT 8628</strain>
    </source>
</reference>
<feature type="active site" description="Charge relay system" evidence="5">
    <location>
        <position position="158"/>
    </location>
</feature>
<dbReference type="SUPFAM" id="SSF49785">
    <property type="entry name" value="Galactose-binding domain-like"/>
    <property type="match status" value="1"/>
</dbReference>
<dbReference type="GO" id="GO:0005615">
    <property type="term" value="C:extracellular space"/>
    <property type="evidence" value="ECO:0007669"/>
    <property type="project" value="TreeGrafter"/>
</dbReference>
<dbReference type="Gene3D" id="3.40.50.200">
    <property type="entry name" value="Peptidase S8/S53 domain"/>
    <property type="match status" value="1"/>
</dbReference>
<evidence type="ECO:0000259" key="9">
    <source>
        <dbReference type="Pfam" id="PF20009"/>
    </source>
</evidence>
<dbReference type="RefSeq" id="WP_096355244.1">
    <property type="nucleotide sequence ID" value="NZ_AP017313.1"/>
</dbReference>
<keyword evidence="6" id="KW-0732">Signal</keyword>
<dbReference type="PROSITE" id="PS51892">
    <property type="entry name" value="SUBTILASE"/>
    <property type="match status" value="1"/>
</dbReference>
<evidence type="ECO:0000256" key="4">
    <source>
        <dbReference type="ARBA" id="ARBA00022825"/>
    </source>
</evidence>
<dbReference type="PROSITE" id="PS00138">
    <property type="entry name" value="SUBTILASE_SER"/>
    <property type="match status" value="1"/>
</dbReference>
<evidence type="ECO:0000256" key="6">
    <source>
        <dbReference type="SAM" id="SignalP"/>
    </source>
</evidence>
<dbReference type="Pfam" id="PF18962">
    <property type="entry name" value="Por_Secre_tail"/>
    <property type="match status" value="1"/>
</dbReference>
<feature type="active site" description="Charge relay system" evidence="5">
    <location>
        <position position="131"/>
    </location>
</feature>
<evidence type="ECO:0000313" key="11">
    <source>
        <dbReference type="Proteomes" id="UP000539265"/>
    </source>
</evidence>
<keyword evidence="3 5" id="KW-0378">Hydrolase</keyword>
<dbReference type="InterPro" id="IPR023828">
    <property type="entry name" value="Peptidase_S8_Ser-AS"/>
</dbReference>
<feature type="active site" description="Charge relay system" evidence="5">
    <location>
        <position position="384"/>
    </location>
</feature>
<dbReference type="Pfam" id="PF20009">
    <property type="entry name" value="GEVED"/>
    <property type="match status" value="1"/>
</dbReference>
<evidence type="ECO:0000259" key="7">
    <source>
        <dbReference type="Pfam" id="PF00082"/>
    </source>
</evidence>
<dbReference type="InterPro" id="IPR026444">
    <property type="entry name" value="Secre_tail"/>
</dbReference>
<dbReference type="InterPro" id="IPR000209">
    <property type="entry name" value="Peptidase_S8/S53_dom"/>
</dbReference>
<feature type="domain" description="Secretion system C-terminal sorting" evidence="8">
    <location>
        <begin position="1166"/>
        <end position="1242"/>
    </location>
</feature>
<sequence>MYKFYAAFLIVCFLLCTASETFGQHKLVSDVKSRELADTSARLSILFQANYQKAITLAKTHGWPVTRKTKNDGLALLQGINALGYPVYLVTYDNIIAAATTQTNAVQPGGLLGLNLSGSATFLNDKLAIWDGGEVDKAHQEFAGKTITLEDSQPVADHATHVAGTMIAKGVYLPAQGMAFNAATLHSYYFDNDVSKMTAASSGLLLSNHSYGDEAGWNFNNDQNRWEWYGLPGDTVDYNFGFYGTRTMQYDQIAFNAPYYLIVESAGNAHAYPGPDVGQDYFGFQSNNNQTMVDKGPRPTTISSNGAYDVISSTGNAKNILTVGAVNPLPNGPANSNDISIAYFSSWGPTDDGRVKPDIVADGVDVTSAGAASSSSYVTMSGTSMAAPNVTGSLYLLQEYYAKKHSGGFMRAATLKGLACHTAFDAGNAGPDYIYGWGLLDMKKAAQVLTNSGSGSLLAEATLPQGQTQSYNVIASGNGLLSATISWTDPAGQANADGVVNSRIPKLVNDLDIRVNDGSTTFYPWVLDPDHPSAPAKKGDNVVDNVEQVMIPGTVPGKAYTITVTHKGTLKGGLQDYSLIVTGSGGQAYCASAPLSNADSKVNNLSLANLNYTASAGCTTYSDHTDQTIQLEQGKTYPLNITLGTCGSNFNKAAKIYIDWNGNGVFDTDELAATTGIISGTGTYSTNITVPATVIPGDYSLLRVVLAETSDTSTIKPCGNYAKGETEDFRVQFLQTSTDAGIASIVSPDTTGTCPGNPQITVMIKNYGSKPISNIPVKVVITGPGQTVTTLNQTYSAALQPGDQEAFTLNGSFTAVAGAVYTITASTNLGNDPISTNNQATETVTINTPSTITNLSAYYCNNNKNYQLSGLGDGELLWYQHVADTIPFAFGSPATVAQAPINNSYYAGLNDFKGSIGPATKYAFSGGGYNQFTPYVNISTRIPVIIKSARLYIGNSGKITFNVANGNGQVVSTTTINTVATRTNPTPGPQADDPSDQGAVYPLNLLLPAAGAYTLTVVFDSTATIYRSNTGVSGYPFKIGNVFSIDGNNAASGTDTAYYKNFYYYFYDLKLQSPGCAAPARQAVSLTQPVISLNGTALTSNFLAGNQWYVDGKAIDGATGQTYIPAKSGNYTLGINLSTGCQLLSDNYVYVLTSNKGNTGDIGLVVYPVPASNQLSIIFASPANNNLNLSLINSAGLIVYTNLQTITQGNFATTIDVSKQAPGSYILKIVLGQKVYYNKIVIVR</sequence>
<comment type="similarity">
    <text evidence="1 5">Belongs to the peptidase S8 family.</text>
</comment>
<feature type="domain" description="Peptidase S8/S53" evidence="7">
    <location>
        <begin position="145"/>
        <end position="438"/>
    </location>
</feature>
<evidence type="ECO:0000259" key="8">
    <source>
        <dbReference type="Pfam" id="PF18962"/>
    </source>
</evidence>
<dbReference type="PANTHER" id="PTHR43806">
    <property type="entry name" value="PEPTIDASE S8"/>
    <property type="match status" value="1"/>
</dbReference>
<keyword evidence="2 5" id="KW-0645">Protease</keyword>
<protein>
    <recommendedName>
        <fullName evidence="12">C5a peptidase</fullName>
    </recommendedName>
</protein>
<dbReference type="EMBL" id="JACHWX010000003">
    <property type="protein sequence ID" value="MBB3054949.1"/>
    <property type="molecule type" value="Genomic_DNA"/>
</dbReference>
<accession>A0A839SE75</accession>
<evidence type="ECO:0000256" key="1">
    <source>
        <dbReference type="ARBA" id="ARBA00011073"/>
    </source>
</evidence>
<dbReference type="PANTHER" id="PTHR43806:SF11">
    <property type="entry name" value="CEREVISIN-RELATED"/>
    <property type="match status" value="1"/>
</dbReference>
<dbReference type="Proteomes" id="UP000539265">
    <property type="component" value="Unassembled WGS sequence"/>
</dbReference>
<evidence type="ECO:0008006" key="12">
    <source>
        <dbReference type="Google" id="ProtNLM"/>
    </source>
</evidence>